<feature type="transmembrane region" description="Helical" evidence="1">
    <location>
        <begin position="20"/>
        <end position="42"/>
    </location>
</feature>
<evidence type="ECO:0000313" key="3">
    <source>
        <dbReference type="Proteomes" id="UP000829817"/>
    </source>
</evidence>
<accession>A0ABY4DTB0</accession>
<dbReference type="Proteomes" id="UP000829817">
    <property type="component" value="Chromosome"/>
</dbReference>
<evidence type="ECO:0000313" key="2">
    <source>
        <dbReference type="EMBL" id="UOO81832.1"/>
    </source>
</evidence>
<reference evidence="2 3" key="1">
    <citation type="journal article" date="2022" name="Res Sq">
        <title>Evolution of multicellular longitudinally dividing oral cavity symbionts (Neisseriaceae).</title>
        <authorList>
            <person name="Nyongesa S."/>
            <person name="Weber P."/>
            <person name="Bernet E."/>
            <person name="Pullido F."/>
            <person name="Nieckarz M."/>
            <person name="Delaby M."/>
            <person name="Nieves C."/>
            <person name="Viehboeck T."/>
            <person name="Krause N."/>
            <person name="Rivera-Millot A."/>
            <person name="Nakamura A."/>
            <person name="Vischer N."/>
            <person name="VanNieuwenhze M."/>
            <person name="Brun Y."/>
            <person name="Cava F."/>
            <person name="Bulgheresi S."/>
            <person name="Veyrier F."/>
        </authorList>
    </citation>
    <scope>NUCLEOTIDE SEQUENCE [LARGE SCALE GENOMIC DNA]</scope>
    <source>
        <strain evidence="2 3">CCUG 63373m</strain>
    </source>
</reference>
<organism evidence="2 3">
    <name type="scientific">Uruburuella testudinis</name>
    <dbReference type="NCBI Taxonomy" id="1282863"/>
    <lineage>
        <taxon>Bacteria</taxon>
        <taxon>Pseudomonadati</taxon>
        <taxon>Pseudomonadota</taxon>
        <taxon>Betaproteobacteria</taxon>
        <taxon>Neisseriales</taxon>
        <taxon>Neisseriaceae</taxon>
        <taxon>Uruburuella</taxon>
    </lineage>
</organism>
<name>A0ABY4DTB0_9NEIS</name>
<protein>
    <submittedName>
        <fullName evidence="2">Uncharacterized protein</fullName>
    </submittedName>
</protein>
<proteinExistence type="predicted"/>
<dbReference type="EMBL" id="CP091508">
    <property type="protein sequence ID" value="UOO81832.1"/>
    <property type="molecule type" value="Genomic_DNA"/>
</dbReference>
<sequence>MMRTPFDEPKYAPVVRPGEWLWAVAVMMLPPLNLLAACFWLFGRNTNPSKVNYAKALLMLYGWLAVAGGVAWVVLERSGYLPLLLGFFGAA</sequence>
<evidence type="ECO:0000256" key="1">
    <source>
        <dbReference type="SAM" id="Phobius"/>
    </source>
</evidence>
<keyword evidence="3" id="KW-1185">Reference proteome</keyword>
<feature type="transmembrane region" description="Helical" evidence="1">
    <location>
        <begin position="54"/>
        <end position="75"/>
    </location>
</feature>
<keyword evidence="1" id="KW-1133">Transmembrane helix</keyword>
<keyword evidence="1" id="KW-0472">Membrane</keyword>
<gene>
    <name evidence="2" type="ORF">LVJ83_13145</name>
</gene>
<keyword evidence="1" id="KW-0812">Transmembrane</keyword>
<dbReference type="RefSeq" id="WP_244785095.1">
    <property type="nucleotide sequence ID" value="NZ_CP091508.1"/>
</dbReference>